<dbReference type="NCBIfam" id="TIGR00633">
    <property type="entry name" value="xth"/>
    <property type="match status" value="1"/>
</dbReference>
<feature type="domain" description="Endonuclease/exonuclease/phosphatase" evidence="6">
    <location>
        <begin position="6"/>
        <end position="250"/>
    </location>
</feature>
<reference evidence="8" key="1">
    <citation type="journal article" date="2019" name="Int. J. Syst. Evol. Microbiol.">
        <title>Halobacteriovorax valvorus sp. nov., a novel prokaryotic predator isolated from coastal seawater of China.</title>
        <authorList>
            <person name="Chen M.-X."/>
        </authorList>
    </citation>
    <scope>NUCLEOTIDE SEQUENCE [LARGE SCALE GENOMIC DNA]</scope>
    <source>
        <strain evidence="8">BL9</strain>
    </source>
</reference>
<name>A0ABY0IF02_9BACT</name>
<dbReference type="PROSITE" id="PS51435">
    <property type="entry name" value="AP_NUCLEASE_F1_4"/>
    <property type="match status" value="1"/>
</dbReference>
<evidence type="ECO:0000256" key="1">
    <source>
        <dbReference type="ARBA" id="ARBA00001946"/>
    </source>
</evidence>
<evidence type="ECO:0000259" key="6">
    <source>
        <dbReference type="Pfam" id="PF03372"/>
    </source>
</evidence>
<keyword evidence="3" id="KW-0479">Metal-binding</keyword>
<evidence type="ECO:0000313" key="7">
    <source>
        <dbReference type="EMBL" id="RZF21080.1"/>
    </source>
</evidence>
<dbReference type="InterPro" id="IPR005135">
    <property type="entry name" value="Endo/exonuclease/phosphatase"/>
</dbReference>
<dbReference type="SUPFAM" id="SSF56219">
    <property type="entry name" value="DNase I-like"/>
    <property type="match status" value="1"/>
</dbReference>
<gene>
    <name evidence="7" type="primary">xth</name>
    <name evidence="7" type="ORF">DAY19_13960</name>
</gene>
<organism evidence="7 8">
    <name type="scientific">Halobacteriovorax vibrionivorans</name>
    <dbReference type="NCBI Taxonomy" id="2152716"/>
    <lineage>
        <taxon>Bacteria</taxon>
        <taxon>Pseudomonadati</taxon>
        <taxon>Bdellovibrionota</taxon>
        <taxon>Bacteriovoracia</taxon>
        <taxon>Bacteriovoracales</taxon>
        <taxon>Halobacteriovoraceae</taxon>
        <taxon>Halobacteriovorax</taxon>
    </lineage>
</organism>
<dbReference type="RefSeq" id="WP_115363530.1">
    <property type="nucleotide sequence ID" value="NZ_QDKL01000003.1"/>
</dbReference>
<dbReference type="Proteomes" id="UP000443582">
    <property type="component" value="Unassembled WGS sequence"/>
</dbReference>
<dbReference type="PANTHER" id="PTHR22748:SF6">
    <property type="entry name" value="DNA-(APURINIC OR APYRIMIDINIC SITE) ENDONUCLEASE"/>
    <property type="match status" value="1"/>
</dbReference>
<dbReference type="EC" id="3.1.11.2" evidence="7"/>
<evidence type="ECO:0000256" key="4">
    <source>
        <dbReference type="ARBA" id="ARBA00022801"/>
    </source>
</evidence>
<dbReference type="Gene3D" id="3.60.10.10">
    <property type="entry name" value="Endonuclease/exonuclease/phosphatase"/>
    <property type="match status" value="1"/>
</dbReference>
<keyword evidence="4 7" id="KW-0378">Hydrolase</keyword>
<dbReference type="EMBL" id="QDKL01000003">
    <property type="protein sequence ID" value="RZF21080.1"/>
    <property type="molecule type" value="Genomic_DNA"/>
</dbReference>
<dbReference type="NCBIfam" id="TIGR00195">
    <property type="entry name" value="exoDNase_III"/>
    <property type="match status" value="1"/>
</dbReference>
<sequence>MTKISSWNVAGLRACEKKGFYDWYLEDDSDVICLQETKALPEQLSDRLNNPDNHEVLIAPAERKGYSGVATWVRKGINVKHTVGLGIPEFDCEGRTIISEFDDYILFNCYFPNGQRDHARVPYKMDFCRAVADKALKLKKKTKKEVVICGDYNTAHTENDLANPKTNKKTTGFLPIEREWMDEFKAQGFTDLFREFTSPEENGHYTWWTYRSNCRERNVGWRIDYFWSTDEFVSRVENCWHQPDVMGSDHCPLSIEFK</sequence>
<evidence type="ECO:0000313" key="8">
    <source>
        <dbReference type="Proteomes" id="UP000443582"/>
    </source>
</evidence>
<protein>
    <submittedName>
        <fullName evidence="7">Exodeoxyribonuclease III</fullName>
        <ecNumber evidence="7">3.1.11.2</ecNumber>
    </submittedName>
</protein>
<dbReference type="Pfam" id="PF03372">
    <property type="entry name" value="Exo_endo_phos"/>
    <property type="match status" value="1"/>
</dbReference>
<dbReference type="GO" id="GO:0008311">
    <property type="term" value="F:double-stranded DNA 3'-5' DNA exonuclease activity"/>
    <property type="evidence" value="ECO:0007669"/>
    <property type="project" value="UniProtKB-EC"/>
</dbReference>
<comment type="cofactor">
    <cofactor evidence="1">
        <name>Mg(2+)</name>
        <dbReference type="ChEBI" id="CHEBI:18420"/>
    </cofactor>
</comment>
<dbReference type="PANTHER" id="PTHR22748">
    <property type="entry name" value="AP ENDONUCLEASE"/>
    <property type="match status" value="1"/>
</dbReference>
<comment type="caution">
    <text evidence="7">The sequence shown here is derived from an EMBL/GenBank/DDBJ whole genome shotgun (WGS) entry which is preliminary data.</text>
</comment>
<dbReference type="InterPro" id="IPR004808">
    <property type="entry name" value="AP_endonuc_1"/>
</dbReference>
<proteinExistence type="inferred from homology"/>
<evidence type="ECO:0000256" key="5">
    <source>
        <dbReference type="ARBA" id="ARBA00022842"/>
    </source>
</evidence>
<comment type="similarity">
    <text evidence="2">Belongs to the DNA repair enzymes AP/ExoA family.</text>
</comment>
<keyword evidence="5" id="KW-0460">Magnesium</keyword>
<dbReference type="InterPro" id="IPR036691">
    <property type="entry name" value="Endo/exonu/phosph_ase_sf"/>
</dbReference>
<keyword evidence="8" id="KW-1185">Reference proteome</keyword>
<evidence type="ECO:0000256" key="3">
    <source>
        <dbReference type="ARBA" id="ARBA00022723"/>
    </source>
</evidence>
<accession>A0ABY0IF02</accession>
<evidence type="ECO:0000256" key="2">
    <source>
        <dbReference type="ARBA" id="ARBA00007092"/>
    </source>
</evidence>